<sequence>MTEEAPWTIGRLLTWTTDYFAERGVESPRLDAEVLLAHARGCPRIALYTAFEEKPDDETRARFKDLVRRRAGGSPVAHVVGYREFYSLEMSVTPDVLIPRPETELLVVTLLDRLKEREQPEAVIADIGTGSGAVAVAVAKQAPKASLTAIDKSPAALAVAQRNAEKHGVADRIRFVESDLLGAVQDPVRFDFIVSNPPYVTTNELAGLEPEVRDQEPRLALDGGPEGVTVIEPLLAQAAGRLAPGGGLLIEIGPSIAERVERLIEATPGLGRRPTIKDLAGHARVVEAVRSA</sequence>
<feature type="binding site" evidence="5">
    <location>
        <begin position="196"/>
        <end position="199"/>
    </location>
    <ligand>
        <name>substrate</name>
    </ligand>
</feature>
<dbReference type="GO" id="GO:0032259">
    <property type="term" value="P:methylation"/>
    <property type="evidence" value="ECO:0007669"/>
    <property type="project" value="UniProtKB-KW"/>
</dbReference>
<dbReference type="GO" id="GO:0102559">
    <property type="term" value="F:peptide chain release factor N(5)-glutamine methyltransferase activity"/>
    <property type="evidence" value="ECO:0007669"/>
    <property type="project" value="UniProtKB-EC"/>
</dbReference>
<dbReference type="InterPro" id="IPR007848">
    <property type="entry name" value="Small_mtfrase_dom"/>
</dbReference>
<dbReference type="InterPro" id="IPR050320">
    <property type="entry name" value="N5-glutamine_MTase"/>
</dbReference>
<dbReference type="RefSeq" id="WP_146403430.1">
    <property type="nucleotide sequence ID" value="NZ_SJPQ01000006.1"/>
</dbReference>
<gene>
    <name evidence="5 8" type="primary">prmC</name>
    <name evidence="8" type="ORF">Mal64_38950</name>
</gene>
<dbReference type="HAMAP" id="MF_02126">
    <property type="entry name" value="RF_methyltr_PrmC"/>
    <property type="match status" value="1"/>
</dbReference>
<keyword evidence="1 5" id="KW-0489">Methyltransferase</keyword>
<proteinExistence type="inferred from homology"/>
<comment type="similarity">
    <text evidence="5">Belongs to the protein N5-glutamine methyltransferase family. PrmC subfamily.</text>
</comment>
<comment type="function">
    <text evidence="5">Methylates the class 1 translation termination release factors RF1/PrfA and RF2/PrfB on the glutamine residue of the universally conserved GGQ motif.</text>
</comment>
<dbReference type="InterPro" id="IPR004556">
    <property type="entry name" value="HemK-like"/>
</dbReference>
<dbReference type="Pfam" id="PF05175">
    <property type="entry name" value="MTS"/>
    <property type="match status" value="1"/>
</dbReference>
<dbReference type="InterPro" id="IPR029063">
    <property type="entry name" value="SAM-dependent_MTases_sf"/>
</dbReference>
<dbReference type="Proteomes" id="UP000315440">
    <property type="component" value="Unassembled WGS sequence"/>
</dbReference>
<comment type="caution">
    <text evidence="8">The sequence shown here is derived from an EMBL/GenBank/DDBJ whole genome shotgun (WGS) entry which is preliminary data.</text>
</comment>
<feature type="binding site" evidence="5">
    <location>
        <position position="151"/>
    </location>
    <ligand>
        <name>S-adenosyl-L-methionine</name>
        <dbReference type="ChEBI" id="CHEBI:59789"/>
    </ligand>
</feature>
<dbReference type="OrthoDB" id="9800643at2"/>
<evidence type="ECO:0000259" key="6">
    <source>
        <dbReference type="Pfam" id="PF05175"/>
    </source>
</evidence>
<dbReference type="AlphaFoldDB" id="A0A5C5ZGB5"/>
<dbReference type="NCBIfam" id="TIGR00536">
    <property type="entry name" value="hemK_fam"/>
    <property type="match status" value="1"/>
</dbReference>
<dbReference type="PANTHER" id="PTHR18895:SF74">
    <property type="entry name" value="MTRF1L RELEASE FACTOR GLUTAMINE METHYLTRANSFERASE"/>
    <property type="match status" value="1"/>
</dbReference>
<dbReference type="InterPro" id="IPR002052">
    <property type="entry name" value="DNA_methylase_N6_adenine_CS"/>
</dbReference>
<comment type="catalytic activity">
    <reaction evidence="4 5">
        <text>L-glutaminyl-[peptide chain release factor] + S-adenosyl-L-methionine = N(5)-methyl-L-glutaminyl-[peptide chain release factor] + S-adenosyl-L-homocysteine + H(+)</text>
        <dbReference type="Rhea" id="RHEA:42896"/>
        <dbReference type="Rhea" id="RHEA-COMP:10271"/>
        <dbReference type="Rhea" id="RHEA-COMP:10272"/>
        <dbReference type="ChEBI" id="CHEBI:15378"/>
        <dbReference type="ChEBI" id="CHEBI:30011"/>
        <dbReference type="ChEBI" id="CHEBI:57856"/>
        <dbReference type="ChEBI" id="CHEBI:59789"/>
        <dbReference type="ChEBI" id="CHEBI:61891"/>
        <dbReference type="EC" id="2.1.1.297"/>
    </reaction>
</comment>
<dbReference type="InterPro" id="IPR040758">
    <property type="entry name" value="PrmC_N"/>
</dbReference>
<evidence type="ECO:0000256" key="2">
    <source>
        <dbReference type="ARBA" id="ARBA00022679"/>
    </source>
</evidence>
<dbReference type="Pfam" id="PF17827">
    <property type="entry name" value="PrmC_N"/>
    <property type="match status" value="1"/>
</dbReference>
<dbReference type="SUPFAM" id="SSF53335">
    <property type="entry name" value="S-adenosyl-L-methionine-dependent methyltransferases"/>
    <property type="match status" value="1"/>
</dbReference>
<dbReference type="Gene3D" id="1.10.8.10">
    <property type="entry name" value="DNA helicase RuvA subunit, C-terminal domain"/>
    <property type="match status" value="1"/>
</dbReference>
<feature type="domain" description="Methyltransferase small" evidence="6">
    <location>
        <begin position="110"/>
        <end position="203"/>
    </location>
</feature>
<evidence type="ECO:0000256" key="4">
    <source>
        <dbReference type="ARBA" id="ARBA00048391"/>
    </source>
</evidence>
<name>A0A5C5ZGB5_9BACT</name>
<dbReference type="EMBL" id="SJPQ01000006">
    <property type="protein sequence ID" value="TWT86155.1"/>
    <property type="molecule type" value="Genomic_DNA"/>
</dbReference>
<comment type="caution">
    <text evidence="5">Lacks conserved residue(s) required for the propagation of feature annotation.</text>
</comment>
<dbReference type="CDD" id="cd02440">
    <property type="entry name" value="AdoMet_MTases"/>
    <property type="match status" value="1"/>
</dbReference>
<protein>
    <recommendedName>
        <fullName evidence="5">Release factor glutamine methyltransferase</fullName>
        <shortName evidence="5">RF MTase</shortName>
        <ecNumber evidence="5">2.1.1.297</ecNumber>
    </recommendedName>
    <alternativeName>
        <fullName evidence="5">N5-glutamine methyltransferase PrmC</fullName>
    </alternativeName>
    <alternativeName>
        <fullName evidence="5">Protein-(glutamine-N5) MTase PrmC</fullName>
    </alternativeName>
    <alternativeName>
        <fullName evidence="5">Protein-glutamine N-methyltransferase PrmC</fullName>
    </alternativeName>
</protein>
<feature type="domain" description="Release factor glutamine methyltransferase N-terminal" evidence="7">
    <location>
        <begin position="12"/>
        <end position="81"/>
    </location>
</feature>
<evidence type="ECO:0000256" key="5">
    <source>
        <dbReference type="HAMAP-Rule" id="MF_02126"/>
    </source>
</evidence>
<keyword evidence="9" id="KW-1185">Reference proteome</keyword>
<evidence type="ECO:0000256" key="1">
    <source>
        <dbReference type="ARBA" id="ARBA00022603"/>
    </source>
</evidence>
<evidence type="ECO:0000259" key="7">
    <source>
        <dbReference type="Pfam" id="PF17827"/>
    </source>
</evidence>
<dbReference type="PROSITE" id="PS00092">
    <property type="entry name" value="N6_MTASE"/>
    <property type="match status" value="1"/>
</dbReference>
<reference evidence="8 9" key="1">
    <citation type="submission" date="2019-02" db="EMBL/GenBank/DDBJ databases">
        <title>Deep-cultivation of Planctomycetes and their phenomic and genomic characterization uncovers novel biology.</title>
        <authorList>
            <person name="Wiegand S."/>
            <person name="Jogler M."/>
            <person name="Boedeker C."/>
            <person name="Pinto D."/>
            <person name="Vollmers J."/>
            <person name="Rivas-Marin E."/>
            <person name="Kohn T."/>
            <person name="Peeters S.H."/>
            <person name="Heuer A."/>
            <person name="Rast P."/>
            <person name="Oberbeckmann S."/>
            <person name="Bunk B."/>
            <person name="Jeske O."/>
            <person name="Meyerdierks A."/>
            <person name="Storesund J.E."/>
            <person name="Kallscheuer N."/>
            <person name="Luecker S."/>
            <person name="Lage O.M."/>
            <person name="Pohl T."/>
            <person name="Merkel B.J."/>
            <person name="Hornburger P."/>
            <person name="Mueller R.-W."/>
            <person name="Bruemmer F."/>
            <person name="Labrenz M."/>
            <person name="Spormann A.M."/>
            <person name="Op Den Camp H."/>
            <person name="Overmann J."/>
            <person name="Amann R."/>
            <person name="Jetten M.S.M."/>
            <person name="Mascher T."/>
            <person name="Medema M.H."/>
            <person name="Devos D.P."/>
            <person name="Kaster A.-K."/>
            <person name="Ovreas L."/>
            <person name="Rohde M."/>
            <person name="Galperin M.Y."/>
            <person name="Jogler C."/>
        </authorList>
    </citation>
    <scope>NUCLEOTIDE SEQUENCE [LARGE SCALE GENOMIC DNA]</scope>
    <source>
        <strain evidence="8 9">Mal64</strain>
    </source>
</reference>
<keyword evidence="2 5" id="KW-0808">Transferase</keyword>
<organism evidence="8 9">
    <name type="scientific">Pseudobythopirellula maris</name>
    <dbReference type="NCBI Taxonomy" id="2527991"/>
    <lineage>
        <taxon>Bacteria</taxon>
        <taxon>Pseudomonadati</taxon>
        <taxon>Planctomycetota</taxon>
        <taxon>Planctomycetia</taxon>
        <taxon>Pirellulales</taxon>
        <taxon>Lacipirellulaceae</taxon>
        <taxon>Pseudobythopirellula</taxon>
    </lineage>
</organism>
<dbReference type="EC" id="2.1.1.297" evidence="5"/>
<evidence type="ECO:0000313" key="8">
    <source>
        <dbReference type="EMBL" id="TWT86155.1"/>
    </source>
</evidence>
<keyword evidence="3 5" id="KW-0949">S-adenosyl-L-methionine</keyword>
<evidence type="ECO:0000313" key="9">
    <source>
        <dbReference type="Proteomes" id="UP000315440"/>
    </source>
</evidence>
<accession>A0A5C5ZGB5</accession>
<dbReference type="GO" id="GO:0003676">
    <property type="term" value="F:nucleic acid binding"/>
    <property type="evidence" value="ECO:0007669"/>
    <property type="project" value="InterPro"/>
</dbReference>
<dbReference type="Gene3D" id="3.40.50.150">
    <property type="entry name" value="Vaccinia Virus protein VP39"/>
    <property type="match status" value="1"/>
</dbReference>
<dbReference type="PANTHER" id="PTHR18895">
    <property type="entry name" value="HEMK METHYLTRANSFERASE"/>
    <property type="match status" value="1"/>
</dbReference>
<evidence type="ECO:0000256" key="3">
    <source>
        <dbReference type="ARBA" id="ARBA00022691"/>
    </source>
</evidence>
<dbReference type="InterPro" id="IPR019874">
    <property type="entry name" value="RF_methyltr_PrmC"/>
</dbReference>
<dbReference type="NCBIfam" id="TIGR03534">
    <property type="entry name" value="RF_mod_PrmC"/>
    <property type="match status" value="1"/>
</dbReference>
<feature type="binding site" evidence="5">
    <location>
        <begin position="128"/>
        <end position="132"/>
    </location>
    <ligand>
        <name>S-adenosyl-L-methionine</name>
        <dbReference type="ChEBI" id="CHEBI:59789"/>
    </ligand>
</feature>
<feature type="binding site" evidence="5">
    <location>
        <position position="196"/>
    </location>
    <ligand>
        <name>S-adenosyl-L-methionine</name>
        <dbReference type="ChEBI" id="CHEBI:59789"/>
    </ligand>
</feature>